<proteinExistence type="predicted"/>
<evidence type="ECO:0000313" key="3">
    <source>
        <dbReference type="EMBL" id="KPI99274.1"/>
    </source>
</evidence>
<organism evidence="3 4">
    <name type="scientific">Papilio xuthus</name>
    <name type="common">Asian swallowtail butterfly</name>
    <dbReference type="NCBI Taxonomy" id="66420"/>
    <lineage>
        <taxon>Eukaryota</taxon>
        <taxon>Metazoa</taxon>
        <taxon>Ecdysozoa</taxon>
        <taxon>Arthropoda</taxon>
        <taxon>Hexapoda</taxon>
        <taxon>Insecta</taxon>
        <taxon>Pterygota</taxon>
        <taxon>Neoptera</taxon>
        <taxon>Endopterygota</taxon>
        <taxon>Lepidoptera</taxon>
        <taxon>Glossata</taxon>
        <taxon>Ditrysia</taxon>
        <taxon>Papilionoidea</taxon>
        <taxon>Papilionidae</taxon>
        <taxon>Papilioninae</taxon>
        <taxon>Papilio</taxon>
    </lineage>
</organism>
<evidence type="ECO:0000313" key="4">
    <source>
        <dbReference type="Proteomes" id="UP000053268"/>
    </source>
</evidence>
<dbReference type="PROSITE" id="PS50157">
    <property type="entry name" value="ZINC_FINGER_C2H2_2"/>
    <property type="match status" value="1"/>
</dbReference>
<dbReference type="GO" id="GO:0008270">
    <property type="term" value="F:zinc ion binding"/>
    <property type="evidence" value="ECO:0007669"/>
    <property type="project" value="UniProtKB-KW"/>
</dbReference>
<feature type="domain" description="C2H2-type" evidence="2">
    <location>
        <begin position="15"/>
        <end position="43"/>
    </location>
</feature>
<gene>
    <name evidence="3" type="ORF">RR46_05458</name>
</gene>
<keyword evidence="4" id="KW-1185">Reference proteome</keyword>
<dbReference type="Proteomes" id="UP000053268">
    <property type="component" value="Unassembled WGS sequence"/>
</dbReference>
<dbReference type="STRING" id="66420.A0A194Q2P7"/>
<dbReference type="InterPro" id="IPR036236">
    <property type="entry name" value="Znf_C2H2_sf"/>
</dbReference>
<dbReference type="Gene3D" id="3.30.160.60">
    <property type="entry name" value="Classic Zinc Finger"/>
    <property type="match status" value="1"/>
</dbReference>
<dbReference type="AlphaFoldDB" id="A0A194Q2P7"/>
<sequence length="55" mass="6509">MTHMIRVHDNSGNVHECEICGKKFKSLRYLRIHIKNSHMNSKKVIKKEQDSSEEL</sequence>
<keyword evidence="1" id="KW-0863">Zinc-finger</keyword>
<reference evidence="3 4" key="1">
    <citation type="journal article" date="2015" name="Nat. Commun.">
        <title>Outbred genome sequencing and CRISPR/Cas9 gene editing in butterflies.</title>
        <authorList>
            <person name="Li X."/>
            <person name="Fan D."/>
            <person name="Zhang W."/>
            <person name="Liu G."/>
            <person name="Zhang L."/>
            <person name="Zhao L."/>
            <person name="Fang X."/>
            <person name="Chen L."/>
            <person name="Dong Y."/>
            <person name="Chen Y."/>
            <person name="Ding Y."/>
            <person name="Zhao R."/>
            <person name="Feng M."/>
            <person name="Zhu Y."/>
            <person name="Feng Y."/>
            <person name="Jiang X."/>
            <person name="Zhu D."/>
            <person name="Xiang H."/>
            <person name="Feng X."/>
            <person name="Li S."/>
            <person name="Wang J."/>
            <person name="Zhang G."/>
            <person name="Kronforst M.R."/>
            <person name="Wang W."/>
        </authorList>
    </citation>
    <scope>NUCLEOTIDE SEQUENCE [LARGE SCALE GENOMIC DNA]</scope>
    <source>
        <strain evidence="3">Ya'a_city_454_Px</strain>
        <tissue evidence="3">Whole body</tissue>
    </source>
</reference>
<dbReference type="EMBL" id="KQ459580">
    <property type="protein sequence ID" value="KPI99274.1"/>
    <property type="molecule type" value="Genomic_DNA"/>
</dbReference>
<dbReference type="InterPro" id="IPR013087">
    <property type="entry name" value="Znf_C2H2_type"/>
</dbReference>
<protein>
    <recommendedName>
        <fullName evidence="2">C2H2-type domain-containing protein</fullName>
    </recommendedName>
</protein>
<name>A0A194Q2P7_PAPXU</name>
<keyword evidence="1" id="KW-0862">Zinc</keyword>
<evidence type="ECO:0000259" key="2">
    <source>
        <dbReference type="PROSITE" id="PS50157"/>
    </source>
</evidence>
<keyword evidence="1" id="KW-0479">Metal-binding</keyword>
<dbReference type="Pfam" id="PF00096">
    <property type="entry name" value="zf-C2H2"/>
    <property type="match status" value="1"/>
</dbReference>
<dbReference type="SMART" id="SM00355">
    <property type="entry name" value="ZnF_C2H2"/>
    <property type="match status" value="1"/>
</dbReference>
<dbReference type="PROSITE" id="PS00028">
    <property type="entry name" value="ZINC_FINGER_C2H2_1"/>
    <property type="match status" value="1"/>
</dbReference>
<accession>A0A194Q2P7</accession>
<evidence type="ECO:0000256" key="1">
    <source>
        <dbReference type="PROSITE-ProRule" id="PRU00042"/>
    </source>
</evidence>
<dbReference type="SUPFAM" id="SSF57667">
    <property type="entry name" value="beta-beta-alpha zinc fingers"/>
    <property type="match status" value="1"/>
</dbReference>